<keyword evidence="4" id="KW-1185">Reference proteome</keyword>
<evidence type="ECO:0000256" key="1">
    <source>
        <dbReference type="SAM" id="MobiDB-lite"/>
    </source>
</evidence>
<gene>
    <name evidence="3" type="ORF">HNR21_004978</name>
</gene>
<protein>
    <recommendedName>
        <fullName evidence="2">DUF732 domain-containing protein</fullName>
    </recommendedName>
</protein>
<feature type="compositionally biased region" description="Low complexity" evidence="1">
    <location>
        <begin position="27"/>
        <end position="43"/>
    </location>
</feature>
<feature type="domain" description="DUF732" evidence="2">
    <location>
        <begin position="85"/>
        <end position="139"/>
    </location>
</feature>
<dbReference type="Proteomes" id="UP000539313">
    <property type="component" value="Unassembled WGS sequence"/>
</dbReference>
<proteinExistence type="predicted"/>
<feature type="compositionally biased region" description="Gly residues" evidence="1">
    <location>
        <begin position="44"/>
        <end position="61"/>
    </location>
</feature>
<evidence type="ECO:0000313" key="4">
    <source>
        <dbReference type="Proteomes" id="UP000539313"/>
    </source>
</evidence>
<comment type="caution">
    <text evidence="3">The sequence shown here is derived from an EMBL/GenBank/DDBJ whole genome shotgun (WGS) entry which is preliminary data.</text>
</comment>
<sequence>MRRMVTSVMVCGLLVAGCGGESGGGDAAPSPTAPGPATSAPAAGGSGGTGGSGGSGGGGTGSLPPNERLAYMTKLVEINPALAENEGEAIRNGQATCRDIAKGATPQQLVENVRSRFGENLAPAQADQVLGVVRQYLCKS</sequence>
<evidence type="ECO:0000259" key="2">
    <source>
        <dbReference type="Pfam" id="PF05305"/>
    </source>
</evidence>
<dbReference type="EMBL" id="JACJII010000001">
    <property type="protein sequence ID" value="MBA9006096.1"/>
    <property type="molecule type" value="Genomic_DNA"/>
</dbReference>
<organism evidence="3 4">
    <name type="scientific">Thermomonospora cellulosilytica</name>
    <dbReference type="NCBI Taxonomy" id="1411118"/>
    <lineage>
        <taxon>Bacteria</taxon>
        <taxon>Bacillati</taxon>
        <taxon>Actinomycetota</taxon>
        <taxon>Actinomycetes</taxon>
        <taxon>Streptosporangiales</taxon>
        <taxon>Thermomonosporaceae</taxon>
        <taxon>Thermomonospora</taxon>
    </lineage>
</organism>
<dbReference type="AlphaFoldDB" id="A0A7W3N206"/>
<accession>A0A7W3N206</accession>
<evidence type="ECO:0000313" key="3">
    <source>
        <dbReference type="EMBL" id="MBA9006096.1"/>
    </source>
</evidence>
<dbReference type="PROSITE" id="PS51257">
    <property type="entry name" value="PROKAR_LIPOPROTEIN"/>
    <property type="match status" value="1"/>
</dbReference>
<name>A0A7W3N206_9ACTN</name>
<feature type="region of interest" description="Disordered" evidence="1">
    <location>
        <begin position="21"/>
        <end position="67"/>
    </location>
</feature>
<dbReference type="RefSeq" id="WP_182707112.1">
    <property type="nucleotide sequence ID" value="NZ_JACJII010000001.1"/>
</dbReference>
<reference evidence="3 4" key="1">
    <citation type="submission" date="2020-08" db="EMBL/GenBank/DDBJ databases">
        <title>Sequencing the genomes of 1000 actinobacteria strains.</title>
        <authorList>
            <person name="Klenk H.-P."/>
        </authorList>
    </citation>
    <scope>NUCLEOTIDE SEQUENCE [LARGE SCALE GENOMIC DNA]</scope>
    <source>
        <strain evidence="3 4">DSM 45823</strain>
    </source>
</reference>
<dbReference type="Pfam" id="PF05305">
    <property type="entry name" value="DUF732"/>
    <property type="match status" value="1"/>
</dbReference>
<dbReference type="InterPro" id="IPR007969">
    <property type="entry name" value="DUF732"/>
</dbReference>